<gene>
    <name evidence="8 11" type="primary">rsmF</name>
    <name evidence="11" type="ORF">EB241_05480</name>
</gene>
<comment type="similarity">
    <text evidence="1 8 9">Belongs to the class I-like SAM-binding methyltransferase superfamily. RsmB/NOP family.</text>
</comment>
<evidence type="ECO:0000256" key="6">
    <source>
        <dbReference type="ARBA" id="ARBA00022691"/>
    </source>
</evidence>
<dbReference type="PROSITE" id="PS51686">
    <property type="entry name" value="SAM_MT_RSMB_NOP"/>
    <property type="match status" value="1"/>
</dbReference>
<dbReference type="GO" id="GO:0003723">
    <property type="term" value="F:RNA binding"/>
    <property type="evidence" value="ECO:0007669"/>
    <property type="project" value="UniProtKB-UniRule"/>
</dbReference>
<dbReference type="Pfam" id="PF17125">
    <property type="entry name" value="Methyltr_RsmF_N"/>
    <property type="match status" value="1"/>
</dbReference>
<evidence type="ECO:0000256" key="3">
    <source>
        <dbReference type="ARBA" id="ARBA00022552"/>
    </source>
</evidence>
<dbReference type="SUPFAM" id="SSF53335">
    <property type="entry name" value="S-adenosyl-L-methionine-dependent methyltransferases"/>
    <property type="match status" value="1"/>
</dbReference>
<dbReference type="InterPro" id="IPR027391">
    <property type="entry name" value="Nol1_Nop2_Fmu_2"/>
</dbReference>
<keyword evidence="3 8" id="KW-0698">rRNA processing</keyword>
<dbReference type="GO" id="GO:0005737">
    <property type="term" value="C:cytoplasm"/>
    <property type="evidence" value="ECO:0007669"/>
    <property type="project" value="UniProtKB-SubCell"/>
</dbReference>
<feature type="domain" description="SAM-dependent MTase RsmB/NOP-type" evidence="10">
    <location>
        <begin position="72"/>
        <end position="354"/>
    </location>
</feature>
<proteinExistence type="inferred from homology"/>
<evidence type="ECO:0000256" key="7">
    <source>
        <dbReference type="ARBA" id="ARBA00022884"/>
    </source>
</evidence>
<feature type="binding site" evidence="8 9">
    <location>
        <begin position="168"/>
        <end position="174"/>
    </location>
    <ligand>
        <name>S-adenosyl-L-methionine</name>
        <dbReference type="ChEBI" id="CHEBI:59789"/>
    </ligand>
</feature>
<dbReference type="OrthoDB" id="9810297at2"/>
<keyword evidence="2 8" id="KW-0963">Cytoplasm</keyword>
<dbReference type="Pfam" id="PF21150">
    <property type="entry name" value="YebU_pre-PUA_dom"/>
    <property type="match status" value="1"/>
</dbReference>
<dbReference type="Proteomes" id="UP000279457">
    <property type="component" value="Unassembled WGS sequence"/>
</dbReference>
<feature type="binding site" evidence="8 9">
    <location>
        <position position="219"/>
    </location>
    <ligand>
        <name>S-adenosyl-L-methionine</name>
        <dbReference type="ChEBI" id="CHEBI:59789"/>
    </ligand>
</feature>
<dbReference type="NCBIfam" id="NF008898">
    <property type="entry name" value="PRK11933.1"/>
    <property type="match status" value="1"/>
</dbReference>
<evidence type="ECO:0000256" key="2">
    <source>
        <dbReference type="ARBA" id="ARBA00022490"/>
    </source>
</evidence>
<accession>A0A3N6SN83</accession>
<reference evidence="11 12" key="1">
    <citation type="submission" date="2018-10" db="EMBL/GenBank/DDBJ databases">
        <title>Draft genome sequence for the type isolate of Erwinia psidii, agent causal of bacterial blight in guava (Psidium guajava) and wilt and die-back of Eucalyptus spp.</title>
        <authorList>
            <person name="Hermenegildo P.S."/>
            <person name="Santos S.A."/>
            <person name="Guimaraes L.M.S."/>
            <person name="Vidigal P.M.P."/>
            <person name="Pereira I.C."/>
            <person name="Badel J.L."/>
            <person name="Alfenas-Zerbini P."/>
            <person name="Ferreira M.A.S.V."/>
            <person name="Alfenas A.C."/>
        </authorList>
    </citation>
    <scope>NUCLEOTIDE SEQUENCE [LARGE SCALE GENOMIC DNA]</scope>
    <source>
        <strain evidence="11 12">IBSBF 435</strain>
    </source>
</reference>
<evidence type="ECO:0000259" key="10">
    <source>
        <dbReference type="PROSITE" id="PS51686"/>
    </source>
</evidence>
<dbReference type="PROSITE" id="PS01153">
    <property type="entry name" value="NOL1_NOP2_SUN"/>
    <property type="match status" value="1"/>
</dbReference>
<keyword evidence="7 8" id="KW-0694">RNA-binding</keyword>
<dbReference type="InterPro" id="IPR048457">
    <property type="entry name" value="YebU_pre-PUA_dom"/>
</dbReference>
<keyword evidence="4 8" id="KW-0489">Methyltransferase</keyword>
<dbReference type="Pfam" id="PF01189">
    <property type="entry name" value="Methyltr_RsmB-F"/>
    <property type="match status" value="1"/>
</dbReference>
<dbReference type="InterPro" id="IPR023545">
    <property type="entry name" value="rRNA_ssu_MeTfrase_F"/>
</dbReference>
<dbReference type="PANTHER" id="PTHR22807:SF30">
    <property type="entry name" value="28S RRNA (CYTOSINE(4447)-C(5))-METHYLTRANSFERASE-RELATED"/>
    <property type="match status" value="1"/>
</dbReference>
<feature type="active site" description="Nucleophile" evidence="8 9">
    <location>
        <position position="290"/>
    </location>
</feature>
<dbReference type="CDD" id="cd02440">
    <property type="entry name" value="AdoMet_MTases"/>
    <property type="match status" value="1"/>
</dbReference>
<dbReference type="InterPro" id="IPR001678">
    <property type="entry name" value="MeTrfase_RsmB-F_NOP2_dom"/>
</dbReference>
<dbReference type="Pfam" id="PF13636">
    <property type="entry name" value="Methyltranf_PUA"/>
    <property type="match status" value="1"/>
</dbReference>
<dbReference type="PRINTS" id="PR02008">
    <property type="entry name" value="RCMTFAMILY"/>
</dbReference>
<dbReference type="InterPro" id="IPR011023">
    <property type="entry name" value="Nop2p"/>
</dbReference>
<dbReference type="InterPro" id="IPR049560">
    <property type="entry name" value="MeTrfase_RsmB-F_NOP2_cat"/>
</dbReference>
<feature type="binding site" evidence="8 9">
    <location>
        <position position="237"/>
    </location>
    <ligand>
        <name>S-adenosyl-L-methionine</name>
        <dbReference type="ChEBI" id="CHEBI:59789"/>
    </ligand>
</feature>
<evidence type="ECO:0000256" key="9">
    <source>
        <dbReference type="PROSITE-ProRule" id="PRU01023"/>
    </source>
</evidence>
<sequence>MGHSTPRGLTVTGGLSGHPFFFPAGECAKLAPLCLPDGTIPVSSSSSSVHFPDAFLAQMRELLPDADQFDQFIASSQQPLRRSLRVNTLKISVADFLHLVAPYGWTLTPIPWCEEGFWLSRDDSDRLPLGSTAEHLSGLFYIQEASSMLPVTALFAGCPEPVSVMDMAAAPGSKTTQIAARMASQGGILANEYSASRVKVLHANLSRCGVSNVAMTHFDGRVFGAALPEAFDAVLLDAPCSGEGVIRKDADALRNWTVASIAEIAATQRELIASAFHALRPGGTLVYSTCTLNRSENQQVIAWLMATFPGAVEIEPLDSLFPGAEHACTEEGFLHVFPQIYDSEGFFVARLRKRHAVPPLPQPGYNVGKFPFTPVRTAENQMIVRAASKAGLHWDNSTYGLWQRDKERWLFPRALEPLFGKVRFSRIGLKVADVFPKGYRWQHEAVIALAHPHADNRFELSATEAEEWYRGRDIYPDRALPAQEIIVTCQQQPIGLAKKVGNRLKNSYPRELVRDGKLFTV</sequence>
<feature type="binding site" evidence="8 9">
    <location>
        <position position="192"/>
    </location>
    <ligand>
        <name>S-adenosyl-L-methionine</name>
        <dbReference type="ChEBI" id="CHEBI:59789"/>
    </ligand>
</feature>
<dbReference type="HAMAP" id="MF_01579">
    <property type="entry name" value="16SrRNA_methyltr_F"/>
    <property type="match status" value="1"/>
</dbReference>
<comment type="function">
    <text evidence="8">Specifically methylates the cytosine at position 1407 (m5C1407) of 16S rRNA.</text>
</comment>
<organism evidence="11 12">
    <name type="scientific">Erwinia psidii</name>
    <dbReference type="NCBI Taxonomy" id="69224"/>
    <lineage>
        <taxon>Bacteria</taxon>
        <taxon>Pseudomonadati</taxon>
        <taxon>Pseudomonadota</taxon>
        <taxon>Gammaproteobacteria</taxon>
        <taxon>Enterobacterales</taxon>
        <taxon>Erwiniaceae</taxon>
        <taxon>Erwinia</taxon>
    </lineage>
</organism>
<dbReference type="InterPro" id="IPR018314">
    <property type="entry name" value="RsmB/NOL1/NOP2-like_CS"/>
</dbReference>
<protein>
    <recommendedName>
        <fullName evidence="8">Ribosomal RNA small subunit methyltransferase F</fullName>
        <ecNumber evidence="8">2.1.1.178</ecNumber>
    </recommendedName>
    <alternativeName>
        <fullName evidence="8">16S rRNA m5C1407 methyltransferase</fullName>
    </alternativeName>
    <alternativeName>
        <fullName evidence="8">rRNA (cytosine-C(5)-)-methyltransferase RsmF</fullName>
    </alternativeName>
</protein>
<keyword evidence="6 8" id="KW-0949">S-adenosyl-L-methionine</keyword>
<dbReference type="NCBIfam" id="TIGR00446">
    <property type="entry name" value="nop2p"/>
    <property type="match status" value="1"/>
</dbReference>
<dbReference type="GO" id="GO:0070475">
    <property type="term" value="P:rRNA base methylation"/>
    <property type="evidence" value="ECO:0007669"/>
    <property type="project" value="TreeGrafter"/>
</dbReference>
<keyword evidence="5 8" id="KW-0808">Transferase</keyword>
<dbReference type="AlphaFoldDB" id="A0A3N6SN83"/>
<dbReference type="Gene3D" id="3.40.50.150">
    <property type="entry name" value="Vaccinia Virus protein VP39"/>
    <property type="match status" value="1"/>
</dbReference>
<comment type="subcellular location">
    <subcellularLocation>
        <location evidence="8">Cytoplasm</location>
    </subcellularLocation>
</comment>
<evidence type="ECO:0000256" key="8">
    <source>
        <dbReference type="HAMAP-Rule" id="MF_01579"/>
    </source>
</evidence>
<evidence type="ECO:0000256" key="1">
    <source>
        <dbReference type="ARBA" id="ARBA00007494"/>
    </source>
</evidence>
<evidence type="ECO:0000313" key="11">
    <source>
        <dbReference type="EMBL" id="RQM39206.1"/>
    </source>
</evidence>
<dbReference type="EC" id="2.1.1.178" evidence="8"/>
<name>A0A3N6SN83_9GAMM</name>
<evidence type="ECO:0000256" key="5">
    <source>
        <dbReference type="ARBA" id="ARBA00022679"/>
    </source>
</evidence>
<dbReference type="EMBL" id="RHHM01000003">
    <property type="protein sequence ID" value="RQM39206.1"/>
    <property type="molecule type" value="Genomic_DNA"/>
</dbReference>
<dbReference type="InterPro" id="IPR031341">
    <property type="entry name" value="Methyltr_RsmF_N"/>
</dbReference>
<dbReference type="GO" id="GO:0009383">
    <property type="term" value="F:rRNA (cytosine-C5-)-methyltransferase activity"/>
    <property type="evidence" value="ECO:0007669"/>
    <property type="project" value="TreeGrafter"/>
</dbReference>
<dbReference type="InterPro" id="IPR023267">
    <property type="entry name" value="RCMT"/>
</dbReference>
<keyword evidence="12" id="KW-1185">Reference proteome</keyword>
<dbReference type="Gene3D" id="3.10.450.720">
    <property type="match status" value="1"/>
</dbReference>
<evidence type="ECO:0000313" key="12">
    <source>
        <dbReference type="Proteomes" id="UP000279457"/>
    </source>
</evidence>
<comment type="catalytic activity">
    <reaction evidence="8">
        <text>cytidine(1407) in 16S rRNA + S-adenosyl-L-methionine = 5-methylcytidine(1407) in 16S rRNA + S-adenosyl-L-homocysteine + H(+)</text>
        <dbReference type="Rhea" id="RHEA:42756"/>
        <dbReference type="Rhea" id="RHEA-COMP:10223"/>
        <dbReference type="Rhea" id="RHEA-COMP:10224"/>
        <dbReference type="ChEBI" id="CHEBI:15378"/>
        <dbReference type="ChEBI" id="CHEBI:57856"/>
        <dbReference type="ChEBI" id="CHEBI:59789"/>
        <dbReference type="ChEBI" id="CHEBI:74483"/>
        <dbReference type="ChEBI" id="CHEBI:82748"/>
        <dbReference type="EC" id="2.1.1.178"/>
    </reaction>
</comment>
<dbReference type="InterPro" id="IPR029063">
    <property type="entry name" value="SAM-dependent_MTases_sf"/>
</dbReference>
<dbReference type="PANTHER" id="PTHR22807">
    <property type="entry name" value="NOP2 YEAST -RELATED NOL1/NOP2/FMU SUN DOMAIN-CONTAINING"/>
    <property type="match status" value="1"/>
</dbReference>
<evidence type="ECO:0000256" key="4">
    <source>
        <dbReference type="ARBA" id="ARBA00022603"/>
    </source>
</evidence>
<comment type="caution">
    <text evidence="11">The sequence shown here is derived from an EMBL/GenBank/DDBJ whole genome shotgun (WGS) entry which is preliminary data.</text>
</comment>